<keyword evidence="3" id="KW-0804">Transcription</keyword>
<feature type="DNA-binding region" description="H-T-H motif" evidence="4">
    <location>
        <begin position="25"/>
        <end position="44"/>
    </location>
</feature>
<dbReference type="RefSeq" id="WP_054784792.1">
    <property type="nucleotide sequence ID" value="NZ_FPBD01000002.1"/>
</dbReference>
<evidence type="ECO:0000256" key="3">
    <source>
        <dbReference type="ARBA" id="ARBA00023163"/>
    </source>
</evidence>
<accession>A0A1I7A0D0</accession>
<evidence type="ECO:0000256" key="1">
    <source>
        <dbReference type="ARBA" id="ARBA00023015"/>
    </source>
</evidence>
<organism evidence="6 7">
    <name type="scientific">Pseudovibrio denitrificans</name>
    <dbReference type="NCBI Taxonomy" id="258256"/>
    <lineage>
        <taxon>Bacteria</taxon>
        <taxon>Pseudomonadati</taxon>
        <taxon>Pseudomonadota</taxon>
        <taxon>Alphaproteobacteria</taxon>
        <taxon>Hyphomicrobiales</taxon>
        <taxon>Stappiaceae</taxon>
        <taxon>Pseudovibrio</taxon>
    </lineage>
</organism>
<dbReference type="InterPro" id="IPR009057">
    <property type="entry name" value="Homeodomain-like_sf"/>
</dbReference>
<dbReference type="SUPFAM" id="SSF46689">
    <property type="entry name" value="Homeodomain-like"/>
    <property type="match status" value="1"/>
</dbReference>
<sequence>MTDLEHSICTKLEGVFAARGFTAPGVAELRKGADVSLRTLYKYFPSKEDMIIGALEVRHRRYLSLLTEAAETAPQDRLTAILSTIEHWMQTNAPHGCMDRAALSAYPESEQVSQCVTRHKQETQDQLAALLGLQHKAGELFLIHEGAVSTYPLNGSEVFSWAKSAILSLTQETAS</sequence>
<dbReference type="InterPro" id="IPR001647">
    <property type="entry name" value="HTH_TetR"/>
</dbReference>
<dbReference type="EMBL" id="FPBD01000002">
    <property type="protein sequence ID" value="SFT68351.1"/>
    <property type="molecule type" value="Genomic_DNA"/>
</dbReference>
<keyword evidence="7" id="KW-1185">Reference proteome</keyword>
<evidence type="ECO:0000256" key="2">
    <source>
        <dbReference type="ARBA" id="ARBA00023125"/>
    </source>
</evidence>
<dbReference type="Proteomes" id="UP000183371">
    <property type="component" value="Unassembled WGS sequence"/>
</dbReference>
<evidence type="ECO:0000256" key="4">
    <source>
        <dbReference type="PROSITE-ProRule" id="PRU00335"/>
    </source>
</evidence>
<dbReference type="AlphaFoldDB" id="A0A1I7A0D0"/>
<feature type="domain" description="HTH tetR-type" evidence="5">
    <location>
        <begin position="2"/>
        <end position="62"/>
    </location>
</feature>
<evidence type="ECO:0000313" key="6">
    <source>
        <dbReference type="EMBL" id="SFT68351.1"/>
    </source>
</evidence>
<proteinExistence type="predicted"/>
<evidence type="ECO:0000313" key="7">
    <source>
        <dbReference type="Proteomes" id="UP000183371"/>
    </source>
</evidence>
<dbReference type="PANTHER" id="PTHR47506">
    <property type="entry name" value="TRANSCRIPTIONAL REGULATORY PROTEIN"/>
    <property type="match status" value="1"/>
</dbReference>
<keyword evidence="2 4" id="KW-0238">DNA-binding</keyword>
<gene>
    <name evidence="6" type="ORF">SAMN05444141_102767</name>
</gene>
<reference evidence="7" key="1">
    <citation type="submission" date="2016-10" db="EMBL/GenBank/DDBJ databases">
        <authorList>
            <person name="Varghese N."/>
            <person name="Submissions S."/>
        </authorList>
    </citation>
    <scope>NUCLEOTIDE SEQUENCE [LARGE SCALE GENOMIC DNA]</scope>
    <source>
        <strain evidence="7">DSM 17465</strain>
    </source>
</reference>
<evidence type="ECO:0000259" key="5">
    <source>
        <dbReference type="PROSITE" id="PS50977"/>
    </source>
</evidence>
<dbReference type="PANTHER" id="PTHR47506:SF1">
    <property type="entry name" value="HTH-TYPE TRANSCRIPTIONAL REGULATOR YJDC"/>
    <property type="match status" value="1"/>
</dbReference>
<dbReference type="PROSITE" id="PS50977">
    <property type="entry name" value="HTH_TETR_2"/>
    <property type="match status" value="1"/>
</dbReference>
<name>A0A1I7A0D0_9HYPH</name>
<dbReference type="Pfam" id="PF00440">
    <property type="entry name" value="TetR_N"/>
    <property type="match status" value="1"/>
</dbReference>
<dbReference type="GO" id="GO:0003677">
    <property type="term" value="F:DNA binding"/>
    <property type="evidence" value="ECO:0007669"/>
    <property type="project" value="UniProtKB-UniRule"/>
</dbReference>
<dbReference type="Gene3D" id="1.10.357.10">
    <property type="entry name" value="Tetracycline Repressor, domain 2"/>
    <property type="match status" value="1"/>
</dbReference>
<protein>
    <submittedName>
        <fullName evidence="6">Transcriptional regulator, TetR family</fullName>
    </submittedName>
</protein>
<keyword evidence="1" id="KW-0805">Transcription regulation</keyword>